<dbReference type="PROSITE" id="PS50800">
    <property type="entry name" value="SAP"/>
    <property type="match status" value="1"/>
</dbReference>
<feature type="domain" description="SAP" evidence="2">
    <location>
        <begin position="194"/>
        <end position="228"/>
    </location>
</feature>
<dbReference type="InterPro" id="IPR003034">
    <property type="entry name" value="SAP_dom"/>
</dbReference>
<evidence type="ECO:0000259" key="2">
    <source>
        <dbReference type="PROSITE" id="PS50800"/>
    </source>
</evidence>
<feature type="compositionally biased region" description="Basic residues" evidence="1">
    <location>
        <begin position="238"/>
        <end position="249"/>
    </location>
</feature>
<sequence length="305" mass="34868">MSYVLLRQNERHTGRIIRRSYRNMCFLQRRVSTEQQPLATLNDSENNEAPADVSFELRLVVDEDKNTSLESEKEKIIDTSATEDEEMDTQPLFEQPVLLEGKRSRKPTSRLELAKLTPTKKELTIPQGHGKPLGEIEYINYQISHASSETLSRMRIICFGRRGNSTNIRKHLREFNGFAFERESDEYQRQISTLAKLKKDQLRSILRLLGLTSTGRNTEQAERILNFLMKPTDEGKTISKKKSTGRKKKSATEEPKKENGITALKLKRNDEGAAIESEEKPVKVNDADTKDFDPIENGQTVTVGK</sequence>
<dbReference type="PANTHER" id="PTHR13468:SF1">
    <property type="entry name" value="PROTEIN DEK"/>
    <property type="match status" value="1"/>
</dbReference>
<reference evidence="3" key="1">
    <citation type="submission" date="2021-02" db="EMBL/GenBank/DDBJ databases">
        <authorList>
            <person name="Nowell W R."/>
        </authorList>
    </citation>
    <scope>NUCLEOTIDE SEQUENCE</scope>
</reference>
<accession>A0A814MRI3</accession>
<gene>
    <name evidence="3" type="ORF">EDS130_LOCUS19048</name>
</gene>
<dbReference type="EMBL" id="CAJNOJ010000090">
    <property type="protein sequence ID" value="CAF1082524.1"/>
    <property type="molecule type" value="Genomic_DNA"/>
</dbReference>
<evidence type="ECO:0000256" key="1">
    <source>
        <dbReference type="SAM" id="MobiDB-lite"/>
    </source>
</evidence>
<dbReference type="GO" id="GO:0042393">
    <property type="term" value="F:histone binding"/>
    <property type="evidence" value="ECO:0007669"/>
    <property type="project" value="TreeGrafter"/>
</dbReference>
<organism evidence="3 4">
    <name type="scientific">Adineta ricciae</name>
    <name type="common">Rotifer</name>
    <dbReference type="NCBI Taxonomy" id="249248"/>
    <lineage>
        <taxon>Eukaryota</taxon>
        <taxon>Metazoa</taxon>
        <taxon>Spiralia</taxon>
        <taxon>Gnathifera</taxon>
        <taxon>Rotifera</taxon>
        <taxon>Eurotatoria</taxon>
        <taxon>Bdelloidea</taxon>
        <taxon>Adinetida</taxon>
        <taxon>Adinetidae</taxon>
        <taxon>Adineta</taxon>
    </lineage>
</organism>
<dbReference type="AlphaFoldDB" id="A0A814MRI3"/>
<dbReference type="GO" id="GO:0005634">
    <property type="term" value="C:nucleus"/>
    <property type="evidence" value="ECO:0007669"/>
    <property type="project" value="TreeGrafter"/>
</dbReference>
<dbReference type="GO" id="GO:0003677">
    <property type="term" value="F:DNA binding"/>
    <property type="evidence" value="ECO:0007669"/>
    <property type="project" value="InterPro"/>
</dbReference>
<dbReference type="SMART" id="SM00513">
    <property type="entry name" value="SAP"/>
    <property type="match status" value="1"/>
</dbReference>
<name>A0A814MRI3_ADIRI</name>
<proteinExistence type="predicted"/>
<evidence type="ECO:0000313" key="3">
    <source>
        <dbReference type="EMBL" id="CAF1082524.1"/>
    </source>
</evidence>
<dbReference type="OrthoDB" id="10248551at2759"/>
<dbReference type="InterPro" id="IPR044198">
    <property type="entry name" value="DEK"/>
</dbReference>
<dbReference type="GO" id="GO:0006325">
    <property type="term" value="P:chromatin organization"/>
    <property type="evidence" value="ECO:0007669"/>
    <property type="project" value="InterPro"/>
</dbReference>
<feature type="compositionally biased region" description="Basic and acidic residues" evidence="1">
    <location>
        <begin position="250"/>
        <end position="259"/>
    </location>
</feature>
<feature type="region of interest" description="Disordered" evidence="1">
    <location>
        <begin position="235"/>
        <end position="305"/>
    </location>
</feature>
<comment type="caution">
    <text evidence="3">The sequence shown here is derived from an EMBL/GenBank/DDBJ whole genome shotgun (WGS) entry which is preliminary data.</text>
</comment>
<protein>
    <recommendedName>
        <fullName evidence="2">SAP domain-containing protein</fullName>
    </recommendedName>
</protein>
<dbReference type="Proteomes" id="UP000663852">
    <property type="component" value="Unassembled WGS sequence"/>
</dbReference>
<evidence type="ECO:0000313" key="4">
    <source>
        <dbReference type="Proteomes" id="UP000663852"/>
    </source>
</evidence>
<feature type="compositionally biased region" description="Basic and acidic residues" evidence="1">
    <location>
        <begin position="267"/>
        <end position="293"/>
    </location>
</feature>
<dbReference type="PANTHER" id="PTHR13468">
    <property type="entry name" value="DEK PROTEIN"/>
    <property type="match status" value="1"/>
</dbReference>
<dbReference type="GO" id="GO:2000779">
    <property type="term" value="P:regulation of double-strand break repair"/>
    <property type="evidence" value="ECO:0007669"/>
    <property type="project" value="TreeGrafter"/>
</dbReference>